<keyword evidence="4 9" id="KW-0732">Signal</keyword>
<evidence type="ECO:0000259" key="10">
    <source>
        <dbReference type="PROSITE" id="PS50240"/>
    </source>
</evidence>
<dbReference type="GO" id="GO:0005576">
    <property type="term" value="C:extracellular region"/>
    <property type="evidence" value="ECO:0007669"/>
    <property type="project" value="UniProtKB-SubCell"/>
</dbReference>
<dbReference type="STRING" id="74873.A0A084WGE3"/>
<dbReference type="VEuPathDB" id="VectorBase:ASIC017401"/>
<keyword evidence="7" id="KW-0325">Glycoprotein</keyword>
<dbReference type="InterPro" id="IPR043504">
    <property type="entry name" value="Peptidase_S1_PA_chymotrypsin"/>
</dbReference>
<dbReference type="Pfam" id="PF00089">
    <property type="entry name" value="Trypsin"/>
    <property type="match status" value="1"/>
</dbReference>
<evidence type="ECO:0000256" key="3">
    <source>
        <dbReference type="ARBA" id="ARBA00022588"/>
    </source>
</evidence>
<dbReference type="GO" id="GO:0004252">
    <property type="term" value="F:serine-type endopeptidase activity"/>
    <property type="evidence" value="ECO:0007669"/>
    <property type="project" value="InterPro"/>
</dbReference>
<dbReference type="Proteomes" id="UP000030765">
    <property type="component" value="Unassembled WGS sequence"/>
</dbReference>
<evidence type="ECO:0000256" key="9">
    <source>
        <dbReference type="SAM" id="SignalP"/>
    </source>
</evidence>
<reference evidence="11 13" key="1">
    <citation type="journal article" date="2014" name="BMC Genomics">
        <title>Genome sequence of Anopheles sinensis provides insight into genetics basis of mosquito competence for malaria parasites.</title>
        <authorList>
            <person name="Zhou D."/>
            <person name="Zhang D."/>
            <person name="Ding G."/>
            <person name="Shi L."/>
            <person name="Hou Q."/>
            <person name="Ye Y."/>
            <person name="Xu Y."/>
            <person name="Zhou H."/>
            <person name="Xiong C."/>
            <person name="Li S."/>
            <person name="Yu J."/>
            <person name="Hong S."/>
            <person name="Yu X."/>
            <person name="Zou P."/>
            <person name="Chen C."/>
            <person name="Chang X."/>
            <person name="Wang W."/>
            <person name="Lv Y."/>
            <person name="Sun Y."/>
            <person name="Ma L."/>
            <person name="Shen B."/>
            <person name="Zhu C."/>
        </authorList>
    </citation>
    <scope>NUCLEOTIDE SEQUENCE [LARGE SCALE GENOMIC DNA]</scope>
</reference>
<dbReference type="OrthoDB" id="7731090at2759"/>
<evidence type="ECO:0000256" key="6">
    <source>
        <dbReference type="ARBA" id="ARBA00023157"/>
    </source>
</evidence>
<name>A0A084WGE3_ANOSI</name>
<evidence type="ECO:0000256" key="5">
    <source>
        <dbReference type="ARBA" id="ARBA00022859"/>
    </source>
</evidence>
<keyword evidence="3" id="KW-0399">Innate immunity</keyword>
<evidence type="ECO:0000256" key="8">
    <source>
        <dbReference type="ARBA" id="ARBA00024195"/>
    </source>
</evidence>
<dbReference type="Gene3D" id="2.40.10.10">
    <property type="entry name" value="Trypsin-like serine proteases"/>
    <property type="match status" value="1"/>
</dbReference>
<dbReference type="VEuPathDB" id="VectorBase:ASIS018487"/>
<keyword evidence="6" id="KW-1015">Disulfide bond</keyword>
<sequence>MAKCIALVLVLLVAGGLGQTPTTLRDTVPGEFPSVVVVKTPTSRRYCLGTVLNAYHVLTAAPCVMTSDNMRIFPPRLVRVIGGDLAIMPVGLHRQTRTVEHIFVHENYRPHTNENSFAVIRLAEPFHLPSNAIEEVQIQTRILPDGHPCDVVRWFRPAGTGEPTSVPRQQAFNVNIQNRDVCNTRRSWERIVQEDQLCMELTTTGFATIEGDLMYCDGRLAAILSFRWTLTQNNVQTVHIAATQPRFHIHWIDQQLNRTQPMPEGWNPVEF</sequence>
<dbReference type="PANTHER" id="PTHR24256">
    <property type="entry name" value="TRYPTASE-RELATED"/>
    <property type="match status" value="1"/>
</dbReference>
<dbReference type="InterPro" id="IPR009003">
    <property type="entry name" value="Peptidase_S1_PA"/>
</dbReference>
<dbReference type="EMBL" id="KE525344">
    <property type="protein sequence ID" value="KFB49287.1"/>
    <property type="molecule type" value="Genomic_DNA"/>
</dbReference>
<comment type="subcellular location">
    <subcellularLocation>
        <location evidence="1">Secreted</location>
    </subcellularLocation>
</comment>
<evidence type="ECO:0000256" key="1">
    <source>
        <dbReference type="ARBA" id="ARBA00004613"/>
    </source>
</evidence>
<feature type="signal peptide" evidence="9">
    <location>
        <begin position="1"/>
        <end position="18"/>
    </location>
</feature>
<feature type="domain" description="Peptidase S1" evidence="10">
    <location>
        <begin position="13"/>
        <end position="257"/>
    </location>
</feature>
<dbReference type="OMA" id="SWERIVQ"/>
<organism evidence="11">
    <name type="scientific">Anopheles sinensis</name>
    <name type="common">Mosquito</name>
    <dbReference type="NCBI Taxonomy" id="74873"/>
    <lineage>
        <taxon>Eukaryota</taxon>
        <taxon>Metazoa</taxon>
        <taxon>Ecdysozoa</taxon>
        <taxon>Arthropoda</taxon>
        <taxon>Hexapoda</taxon>
        <taxon>Insecta</taxon>
        <taxon>Pterygota</taxon>
        <taxon>Neoptera</taxon>
        <taxon>Endopterygota</taxon>
        <taxon>Diptera</taxon>
        <taxon>Nematocera</taxon>
        <taxon>Culicoidea</taxon>
        <taxon>Culicidae</taxon>
        <taxon>Anophelinae</taxon>
        <taxon>Anopheles</taxon>
    </lineage>
</organism>
<keyword evidence="5" id="KW-0391">Immunity</keyword>
<gene>
    <name evidence="11" type="ORF">ZHAS_00017401</name>
</gene>
<dbReference type="GO" id="GO:0045087">
    <property type="term" value="P:innate immune response"/>
    <property type="evidence" value="ECO:0007669"/>
    <property type="project" value="UniProtKB-KW"/>
</dbReference>
<dbReference type="InterPro" id="IPR051487">
    <property type="entry name" value="Ser/Thr_Proteases_Immune/Dev"/>
</dbReference>
<proteinExistence type="inferred from homology"/>
<dbReference type="EnsemblMetazoa" id="ASIC017401-RA">
    <property type="protein sequence ID" value="ASIC017401-PA"/>
    <property type="gene ID" value="ASIC017401"/>
</dbReference>
<keyword evidence="13" id="KW-1185">Reference proteome</keyword>
<comment type="similarity">
    <text evidence="8">Belongs to the peptidase S1 family. CLIP subfamily.</text>
</comment>
<reference evidence="12" key="2">
    <citation type="submission" date="2020-05" db="UniProtKB">
        <authorList>
            <consortium name="EnsemblMetazoa"/>
        </authorList>
    </citation>
    <scope>IDENTIFICATION</scope>
</reference>
<evidence type="ECO:0000313" key="13">
    <source>
        <dbReference type="Proteomes" id="UP000030765"/>
    </source>
</evidence>
<feature type="chain" id="PRO_5001784680" evidence="9">
    <location>
        <begin position="19"/>
        <end position="271"/>
    </location>
</feature>
<accession>A0A084WGE3</accession>
<evidence type="ECO:0000256" key="2">
    <source>
        <dbReference type="ARBA" id="ARBA00022525"/>
    </source>
</evidence>
<evidence type="ECO:0000313" key="11">
    <source>
        <dbReference type="EMBL" id="KFB49287.1"/>
    </source>
</evidence>
<dbReference type="SUPFAM" id="SSF50494">
    <property type="entry name" value="Trypsin-like serine proteases"/>
    <property type="match status" value="1"/>
</dbReference>
<keyword evidence="2" id="KW-0964">Secreted</keyword>
<evidence type="ECO:0000256" key="7">
    <source>
        <dbReference type="ARBA" id="ARBA00023180"/>
    </source>
</evidence>
<dbReference type="GO" id="GO:0006508">
    <property type="term" value="P:proteolysis"/>
    <property type="evidence" value="ECO:0007669"/>
    <property type="project" value="InterPro"/>
</dbReference>
<dbReference type="SMART" id="SM00020">
    <property type="entry name" value="Tryp_SPc"/>
    <property type="match status" value="1"/>
</dbReference>
<evidence type="ECO:0000313" key="12">
    <source>
        <dbReference type="EnsemblMetazoa" id="ASIC017401-PA"/>
    </source>
</evidence>
<dbReference type="EMBL" id="ATLV01023554">
    <property type="status" value="NOT_ANNOTATED_CDS"/>
    <property type="molecule type" value="Genomic_DNA"/>
</dbReference>
<dbReference type="InterPro" id="IPR001254">
    <property type="entry name" value="Trypsin_dom"/>
</dbReference>
<dbReference type="PROSITE" id="PS50240">
    <property type="entry name" value="TRYPSIN_DOM"/>
    <property type="match status" value="1"/>
</dbReference>
<evidence type="ECO:0000256" key="4">
    <source>
        <dbReference type="ARBA" id="ARBA00022729"/>
    </source>
</evidence>
<dbReference type="AlphaFoldDB" id="A0A084WGE3"/>
<protein>
    <submittedName>
        <fullName evidence="11">AGAP006489-PA-like protein</fullName>
    </submittedName>
</protein>